<evidence type="ECO:0000313" key="1">
    <source>
        <dbReference type="EMBL" id="DAE08864.1"/>
    </source>
</evidence>
<sequence>MLSGLEKPNLGYILSMLTAEGQQMLIERR</sequence>
<name>A0A8S5PQ19_9CAUD</name>
<reference evidence="1" key="1">
    <citation type="journal article" date="2021" name="Proc. Natl. Acad. Sci. U.S.A.">
        <title>A Catalog of Tens of Thousands of Viruses from Human Metagenomes Reveals Hidden Associations with Chronic Diseases.</title>
        <authorList>
            <person name="Tisza M.J."/>
            <person name="Buck C.B."/>
        </authorList>
    </citation>
    <scope>NUCLEOTIDE SEQUENCE</scope>
    <source>
        <strain evidence="1">Ct8dV2</strain>
    </source>
</reference>
<dbReference type="EMBL" id="BK015477">
    <property type="protein sequence ID" value="DAE08864.1"/>
    <property type="molecule type" value="Genomic_DNA"/>
</dbReference>
<accession>A0A8S5PQ19</accession>
<protein>
    <submittedName>
        <fullName evidence="1">Uncharacterized protein</fullName>
    </submittedName>
</protein>
<organism evidence="1">
    <name type="scientific">Podoviridae sp. ct8dV2</name>
    <dbReference type="NCBI Taxonomy" id="2825222"/>
    <lineage>
        <taxon>Viruses</taxon>
        <taxon>Duplodnaviria</taxon>
        <taxon>Heunggongvirae</taxon>
        <taxon>Uroviricota</taxon>
        <taxon>Caudoviricetes</taxon>
    </lineage>
</organism>
<proteinExistence type="predicted"/>